<dbReference type="GO" id="GO:0022857">
    <property type="term" value="F:transmembrane transporter activity"/>
    <property type="evidence" value="ECO:0007669"/>
    <property type="project" value="InterPro"/>
</dbReference>
<evidence type="ECO:0000256" key="4">
    <source>
        <dbReference type="ARBA" id="ARBA00022989"/>
    </source>
</evidence>
<feature type="transmembrane region" description="Helical" evidence="6">
    <location>
        <begin position="450"/>
        <end position="473"/>
    </location>
</feature>
<keyword evidence="2" id="KW-0813">Transport</keyword>
<feature type="transmembrane region" description="Helical" evidence="6">
    <location>
        <begin position="314"/>
        <end position="333"/>
    </location>
</feature>
<evidence type="ECO:0000256" key="6">
    <source>
        <dbReference type="SAM" id="Phobius"/>
    </source>
</evidence>
<feature type="transmembrane region" description="Helical" evidence="6">
    <location>
        <begin position="179"/>
        <end position="201"/>
    </location>
</feature>
<sequence>MRPAFFRAPSLLLFIPLAARDMESPQHAVSRADEALLAELGYKQEFKRAFTPLEVFGIAFSIIGLLPSIASVLFYAVPNGGPASMVWGWAAASFFILCVGMSMAELGSAAPTSGGLYFWTHSLSSPRCRNLLAWIVGYSNTIGTIASVASIDWGCAVQVMAAISIGSGQAFTPTSAQTFGVYVAIVLSHAVICCLGTAVLARLQTVYVVLNVCLCLAVIIGLPAATPKANMNSASYALGNFTNLNGWTDGYAFILSFLAPAWTIGSFDSSVHISEESSNAATAVPWAIVSLEPGICSITECIPGQRHRYRRHPWLGYVVFIHVNFSNTAYRLAAINVSLTFCMGSDLESLLNSPVGQPMAQIFFNSFGQKGTLALWSFVVLVQYMMGSSMVLASSRQTFAFSRDGALPFSSVLYRMNSFTKTPVNTVWFVAIISIILGLLSFAGPQAINAIFSLSVTALYIAYSIPIIARFVFKNDFKPGPFDLGIFSIPVAFIAVSYMFIMDIAFFFPTTPQTDVANMNYTVVVLGGILFLSIVWYYFPVYGGVHWFTGPVSNIGKVTEENASSIRESEEKNIREDVRAVPVGA</sequence>
<feature type="transmembrane region" description="Helical" evidence="6">
    <location>
        <begin position="424"/>
        <end position="444"/>
    </location>
</feature>
<feature type="chain" id="PRO_5040275592" evidence="7">
    <location>
        <begin position="20"/>
        <end position="585"/>
    </location>
</feature>
<keyword evidence="3 6" id="KW-0812">Transmembrane</keyword>
<gene>
    <name evidence="8" type="ORF">HD556DRAFT_1397035</name>
</gene>
<evidence type="ECO:0000256" key="2">
    <source>
        <dbReference type="ARBA" id="ARBA00022448"/>
    </source>
</evidence>
<keyword evidence="4 6" id="KW-1133">Transmembrane helix</keyword>
<dbReference type="PIRSF" id="PIRSF006060">
    <property type="entry name" value="AA_transporter"/>
    <property type="match status" value="1"/>
</dbReference>
<dbReference type="Proteomes" id="UP000719766">
    <property type="component" value="Unassembled WGS sequence"/>
</dbReference>
<dbReference type="GO" id="GO:0006865">
    <property type="term" value="P:amino acid transport"/>
    <property type="evidence" value="ECO:0007669"/>
    <property type="project" value="InterPro"/>
</dbReference>
<dbReference type="AlphaFoldDB" id="A0A9P7AJ85"/>
<accession>A0A9P7AJ85</accession>
<reference evidence="8" key="1">
    <citation type="journal article" date="2020" name="New Phytol.">
        <title>Comparative genomics reveals dynamic genome evolution in host specialist ectomycorrhizal fungi.</title>
        <authorList>
            <person name="Lofgren L.A."/>
            <person name="Nguyen N.H."/>
            <person name="Vilgalys R."/>
            <person name="Ruytinx J."/>
            <person name="Liao H.L."/>
            <person name="Branco S."/>
            <person name="Kuo A."/>
            <person name="LaButti K."/>
            <person name="Lipzen A."/>
            <person name="Andreopoulos W."/>
            <person name="Pangilinan J."/>
            <person name="Riley R."/>
            <person name="Hundley H."/>
            <person name="Na H."/>
            <person name="Barry K."/>
            <person name="Grigoriev I.V."/>
            <person name="Stajich J.E."/>
            <person name="Kennedy P.G."/>
        </authorList>
    </citation>
    <scope>NUCLEOTIDE SEQUENCE</scope>
    <source>
        <strain evidence="8">S12</strain>
    </source>
</reference>
<comment type="subcellular location">
    <subcellularLocation>
        <location evidence="1">Membrane</location>
        <topology evidence="1">Multi-pass membrane protein</topology>
    </subcellularLocation>
</comment>
<dbReference type="PROSITE" id="PS00218">
    <property type="entry name" value="AMINO_ACID_PERMEASE_1"/>
    <property type="match status" value="1"/>
</dbReference>
<keyword evidence="9" id="KW-1185">Reference proteome</keyword>
<keyword evidence="5 6" id="KW-0472">Membrane</keyword>
<organism evidence="8 9">
    <name type="scientific">Suillus plorans</name>
    <dbReference type="NCBI Taxonomy" id="116603"/>
    <lineage>
        <taxon>Eukaryota</taxon>
        <taxon>Fungi</taxon>
        <taxon>Dikarya</taxon>
        <taxon>Basidiomycota</taxon>
        <taxon>Agaricomycotina</taxon>
        <taxon>Agaricomycetes</taxon>
        <taxon>Agaricomycetidae</taxon>
        <taxon>Boletales</taxon>
        <taxon>Suillineae</taxon>
        <taxon>Suillaceae</taxon>
        <taxon>Suillus</taxon>
    </lineage>
</organism>
<feature type="signal peptide" evidence="7">
    <location>
        <begin position="1"/>
        <end position="19"/>
    </location>
</feature>
<name>A0A9P7AJ85_9AGAM</name>
<dbReference type="InterPro" id="IPR004840">
    <property type="entry name" value="Amino_acid_permease_CS"/>
</dbReference>
<feature type="transmembrane region" description="Helical" evidence="6">
    <location>
        <begin position="485"/>
        <end position="508"/>
    </location>
</feature>
<dbReference type="Gene3D" id="1.20.1740.10">
    <property type="entry name" value="Amino acid/polyamine transporter I"/>
    <property type="match status" value="2"/>
</dbReference>
<evidence type="ECO:0000313" key="8">
    <source>
        <dbReference type="EMBL" id="KAG1789494.1"/>
    </source>
</evidence>
<dbReference type="GeneID" id="64597480"/>
<dbReference type="EMBL" id="JABBWE010000058">
    <property type="protein sequence ID" value="KAG1789494.1"/>
    <property type="molecule type" value="Genomic_DNA"/>
</dbReference>
<evidence type="ECO:0000256" key="7">
    <source>
        <dbReference type="SAM" id="SignalP"/>
    </source>
</evidence>
<comment type="caution">
    <text evidence="8">The sequence shown here is derived from an EMBL/GenBank/DDBJ whole genome shotgun (WGS) entry which is preliminary data.</text>
</comment>
<feature type="transmembrane region" description="Helical" evidence="6">
    <location>
        <begin position="55"/>
        <end position="77"/>
    </location>
</feature>
<feature type="transmembrane region" description="Helical" evidence="6">
    <location>
        <begin position="84"/>
        <end position="104"/>
    </location>
</feature>
<dbReference type="GO" id="GO:0016020">
    <property type="term" value="C:membrane"/>
    <property type="evidence" value="ECO:0007669"/>
    <property type="project" value="UniProtKB-SubCell"/>
</dbReference>
<evidence type="ECO:0000256" key="3">
    <source>
        <dbReference type="ARBA" id="ARBA00022692"/>
    </source>
</evidence>
<keyword evidence="7" id="KW-0732">Signal</keyword>
<evidence type="ECO:0000313" key="9">
    <source>
        <dbReference type="Proteomes" id="UP000719766"/>
    </source>
</evidence>
<dbReference type="InterPro" id="IPR002293">
    <property type="entry name" value="AA/rel_permease1"/>
</dbReference>
<dbReference type="RefSeq" id="XP_041156554.1">
    <property type="nucleotide sequence ID" value="XM_041303716.1"/>
</dbReference>
<feature type="transmembrane region" description="Helical" evidence="6">
    <location>
        <begin position="520"/>
        <end position="539"/>
    </location>
</feature>
<dbReference type="PANTHER" id="PTHR45649:SF6">
    <property type="entry name" value="GABA-SPECIFIC PERMEASE"/>
    <property type="match status" value="1"/>
</dbReference>
<feature type="transmembrane region" description="Helical" evidence="6">
    <location>
        <begin position="246"/>
        <end position="264"/>
    </location>
</feature>
<dbReference type="Pfam" id="PF13520">
    <property type="entry name" value="AA_permease_2"/>
    <property type="match status" value="1"/>
</dbReference>
<proteinExistence type="predicted"/>
<evidence type="ECO:0000256" key="5">
    <source>
        <dbReference type="ARBA" id="ARBA00023136"/>
    </source>
</evidence>
<feature type="transmembrane region" description="Helical" evidence="6">
    <location>
        <begin position="373"/>
        <end position="393"/>
    </location>
</feature>
<dbReference type="PANTHER" id="PTHR45649">
    <property type="entry name" value="AMINO-ACID PERMEASE BAT1"/>
    <property type="match status" value="1"/>
</dbReference>
<evidence type="ECO:0000256" key="1">
    <source>
        <dbReference type="ARBA" id="ARBA00004141"/>
    </source>
</evidence>
<feature type="transmembrane region" description="Helical" evidence="6">
    <location>
        <begin position="208"/>
        <end position="226"/>
    </location>
</feature>
<protein>
    <submittedName>
        <fullName evidence="8">Amino acid/polyamine transporter I</fullName>
    </submittedName>
</protein>
<dbReference type="OrthoDB" id="4476201at2759"/>